<dbReference type="PANTHER" id="PTHR11999:SF70">
    <property type="entry name" value="MIP05841P"/>
    <property type="match status" value="1"/>
</dbReference>
<dbReference type="Proteomes" id="UP000019591">
    <property type="component" value="Chromosome"/>
</dbReference>
<dbReference type="GO" id="GO:0004058">
    <property type="term" value="F:aromatic-L-amino-acid decarboxylase activity"/>
    <property type="evidence" value="ECO:0007669"/>
    <property type="project" value="UniProtKB-ARBA"/>
</dbReference>
<dbReference type="Gene3D" id="3.40.640.10">
    <property type="entry name" value="Type I PLP-dependent aspartate aminotransferase-like (Major domain)"/>
    <property type="match status" value="1"/>
</dbReference>
<dbReference type="InterPro" id="IPR010977">
    <property type="entry name" value="Aromatic_deC"/>
</dbReference>
<dbReference type="GO" id="GO:0030170">
    <property type="term" value="F:pyridoxal phosphate binding"/>
    <property type="evidence" value="ECO:0007669"/>
    <property type="project" value="InterPro"/>
</dbReference>
<sequence>MLELEKMDIHIESVMELIKKYQSGISSGRVLPKASRREMEDLLFEEMPIQGKDAEAVIEEFADKIIPNSTKVGSARFLSWIITSPSQAGILGEMANIGLSQAPFLFKAGPAATVIEDMIINWIKGIFDFPEGAGGILVSGGSVSTLTALGAAREAMFPGVTENGMHSLEKPLALYTSKKAHASIDKAIGALGFGKKMLRKIGVDSQYRIDPKELEESIIKDRQNGCMPFCIIAQAGTSVAGAVDDIQRLSEIAKKYGLWLHVDGAYGGGAILTTKGKELLRGIQEADSISVDPHKWFFIPPEAGCVLLKDRRHLYNAYRMGQDEYNPKTPVEFVNYGIQSTRMSRAIKIWFAFKIYGTQTLAAAIEKNIELAKAFHEGLADIKGVSRLNNPMTSAVCFSFEGGQEENEGFLRYIEEEFFLSPAVLGGKHCIRACFSNYRTKKGHVEELLELIREFKRS</sequence>
<dbReference type="InterPro" id="IPR002129">
    <property type="entry name" value="PyrdxlP-dep_de-COase"/>
</dbReference>
<dbReference type="SUPFAM" id="SSF53383">
    <property type="entry name" value="PLP-dependent transferases"/>
    <property type="match status" value="1"/>
</dbReference>
<keyword evidence="4 6" id="KW-0663">Pyridoxal phosphate</keyword>
<dbReference type="PATRIC" id="fig|1286171.3.peg.1685"/>
<dbReference type="PANTHER" id="PTHR11999">
    <property type="entry name" value="GROUP II PYRIDOXAL-5-PHOSPHATE DECARBOXYLASE"/>
    <property type="match status" value="1"/>
</dbReference>
<dbReference type="GO" id="GO:0019752">
    <property type="term" value="P:carboxylic acid metabolic process"/>
    <property type="evidence" value="ECO:0007669"/>
    <property type="project" value="InterPro"/>
</dbReference>
<accession>W8U814</accession>
<dbReference type="EC" id="4.1.1.86" evidence="8"/>
<dbReference type="GO" id="GO:0006520">
    <property type="term" value="P:amino acid metabolic process"/>
    <property type="evidence" value="ECO:0007669"/>
    <property type="project" value="InterPro"/>
</dbReference>
<dbReference type="Gene3D" id="1.20.1340.10">
    <property type="entry name" value="dopa decarboxylase, N-terminal domain"/>
    <property type="match status" value="1"/>
</dbReference>
<keyword evidence="9" id="KW-1185">Reference proteome</keyword>
<dbReference type="InterPro" id="IPR015422">
    <property type="entry name" value="PyrdxlP-dep_Trfase_small"/>
</dbReference>
<evidence type="ECO:0000313" key="9">
    <source>
        <dbReference type="Proteomes" id="UP000019591"/>
    </source>
</evidence>
<dbReference type="InterPro" id="IPR015421">
    <property type="entry name" value="PyrdxlP-dep_Trfase_major"/>
</dbReference>
<dbReference type="OrthoDB" id="9803665at2"/>
<dbReference type="InterPro" id="IPR015424">
    <property type="entry name" value="PyrdxlP-dep_Trfase"/>
</dbReference>
<evidence type="ECO:0000313" key="8">
    <source>
        <dbReference type="EMBL" id="AHM57021.1"/>
    </source>
</evidence>
<evidence type="ECO:0000256" key="7">
    <source>
        <dbReference type="RuleBase" id="RU000382"/>
    </source>
</evidence>
<comment type="cofactor">
    <cofactor evidence="1 6 7">
        <name>pyridoxal 5'-phosphate</name>
        <dbReference type="ChEBI" id="CHEBI:597326"/>
    </cofactor>
</comment>
<evidence type="ECO:0000256" key="1">
    <source>
        <dbReference type="ARBA" id="ARBA00001933"/>
    </source>
</evidence>
<evidence type="ECO:0000256" key="3">
    <source>
        <dbReference type="ARBA" id="ARBA00022793"/>
    </source>
</evidence>
<dbReference type="GO" id="GO:0033983">
    <property type="term" value="F:diaminobutyrate decarboxylase activity"/>
    <property type="evidence" value="ECO:0007669"/>
    <property type="project" value="UniProtKB-EC"/>
</dbReference>
<dbReference type="STRING" id="1286171.EAL2_c17260"/>
<dbReference type="HOGENOM" id="CLU_011856_0_4_9"/>
<evidence type="ECO:0000256" key="5">
    <source>
        <dbReference type="ARBA" id="ARBA00023239"/>
    </source>
</evidence>
<name>W8U814_PEPAC</name>
<gene>
    <name evidence="8" type="primary">ddc</name>
    <name evidence="8" type="ORF">EAL2_c17260</name>
</gene>
<dbReference type="Pfam" id="PF00282">
    <property type="entry name" value="Pyridoxal_deC"/>
    <property type="match status" value="1"/>
</dbReference>
<dbReference type="AlphaFoldDB" id="W8U814"/>
<keyword evidence="5 7" id="KW-0456">Lyase</keyword>
<feature type="modified residue" description="N6-(pyridoxal phosphate)lysine" evidence="6">
    <location>
        <position position="295"/>
    </location>
</feature>
<keyword evidence="3" id="KW-0210">Decarboxylase</keyword>
<comment type="similarity">
    <text evidence="2 7">Belongs to the group II decarboxylase family.</text>
</comment>
<dbReference type="RefSeq" id="WP_025435985.1">
    <property type="nucleotide sequence ID" value="NZ_CP007452.1"/>
</dbReference>
<dbReference type="KEGG" id="eac:EAL2_c17260"/>
<evidence type="ECO:0000256" key="6">
    <source>
        <dbReference type="PIRSR" id="PIRSR602129-50"/>
    </source>
</evidence>
<dbReference type="EMBL" id="CP007452">
    <property type="protein sequence ID" value="AHM57021.1"/>
    <property type="molecule type" value="Genomic_DNA"/>
</dbReference>
<proteinExistence type="inferred from homology"/>
<evidence type="ECO:0000256" key="2">
    <source>
        <dbReference type="ARBA" id="ARBA00009533"/>
    </source>
</evidence>
<dbReference type="Gene3D" id="3.90.1150.10">
    <property type="entry name" value="Aspartate Aminotransferase, domain 1"/>
    <property type="match status" value="1"/>
</dbReference>
<organism evidence="8 9">
    <name type="scientific">Peptoclostridium acidaminophilum DSM 3953</name>
    <dbReference type="NCBI Taxonomy" id="1286171"/>
    <lineage>
        <taxon>Bacteria</taxon>
        <taxon>Bacillati</taxon>
        <taxon>Bacillota</taxon>
        <taxon>Clostridia</taxon>
        <taxon>Peptostreptococcales</taxon>
        <taxon>Peptoclostridiaceae</taxon>
        <taxon>Peptoclostridium</taxon>
    </lineage>
</organism>
<reference evidence="8 9" key="1">
    <citation type="journal article" date="2014" name="Genome Announc.">
        <title>Complete Genome Sequence of Amino Acid-Utilizing Eubacterium acidaminophilum al-2 (DSM 3953).</title>
        <authorList>
            <person name="Poehlein A."/>
            <person name="Andreesen J.R."/>
            <person name="Daniel R."/>
        </authorList>
    </citation>
    <scope>NUCLEOTIDE SEQUENCE [LARGE SCALE GENOMIC DNA]</scope>
    <source>
        <strain evidence="8 9">DSM 3953</strain>
    </source>
</reference>
<protein>
    <submittedName>
        <fullName evidence="8">L-2,4-diaminobutyrate decarboxylase Ddc</fullName>
        <ecNumber evidence="8">4.1.1.86</ecNumber>
    </submittedName>
</protein>
<evidence type="ECO:0000256" key="4">
    <source>
        <dbReference type="ARBA" id="ARBA00022898"/>
    </source>
</evidence>
<dbReference type="eggNOG" id="COG0076">
    <property type="taxonomic scope" value="Bacteria"/>
</dbReference>
<dbReference type="PRINTS" id="PR00800">
    <property type="entry name" value="YHDCRBOXLASE"/>
</dbReference>